<accession>A0ABD0PB21</accession>
<dbReference type="EMBL" id="JAMKFB020000017">
    <property type="protein sequence ID" value="KAL0170268.1"/>
    <property type="molecule type" value="Genomic_DNA"/>
</dbReference>
<feature type="region of interest" description="Disordered" evidence="1">
    <location>
        <begin position="36"/>
        <end position="72"/>
    </location>
</feature>
<gene>
    <name evidence="2" type="ORF">M9458_034864</name>
</gene>
<dbReference type="Proteomes" id="UP001529510">
    <property type="component" value="Unassembled WGS sequence"/>
</dbReference>
<comment type="caution">
    <text evidence="2">The sequence shown here is derived from an EMBL/GenBank/DDBJ whole genome shotgun (WGS) entry which is preliminary data.</text>
</comment>
<evidence type="ECO:0000313" key="3">
    <source>
        <dbReference type="Proteomes" id="UP001529510"/>
    </source>
</evidence>
<sequence>KKHSEHSSCSVLEYNDLEAAEALVYMSFWSQMSPKPNSFKPRPLTPASDSCDSLLHPEPPETPKDFVSLSSL</sequence>
<feature type="non-terminal residue" evidence="2">
    <location>
        <position position="72"/>
    </location>
</feature>
<protein>
    <submittedName>
        <fullName evidence="2">Uncharacterized protein</fullName>
    </submittedName>
</protein>
<reference evidence="2 3" key="1">
    <citation type="submission" date="2024-05" db="EMBL/GenBank/DDBJ databases">
        <title>Genome sequencing and assembly of Indian major carp, Cirrhinus mrigala (Hamilton, 1822).</title>
        <authorList>
            <person name="Mohindra V."/>
            <person name="Chowdhury L.M."/>
            <person name="Lal K."/>
            <person name="Jena J.K."/>
        </authorList>
    </citation>
    <scope>NUCLEOTIDE SEQUENCE [LARGE SCALE GENOMIC DNA]</scope>
    <source>
        <strain evidence="2">CM1030</strain>
        <tissue evidence="2">Blood</tissue>
    </source>
</reference>
<organism evidence="2 3">
    <name type="scientific">Cirrhinus mrigala</name>
    <name type="common">Mrigala</name>
    <dbReference type="NCBI Taxonomy" id="683832"/>
    <lineage>
        <taxon>Eukaryota</taxon>
        <taxon>Metazoa</taxon>
        <taxon>Chordata</taxon>
        <taxon>Craniata</taxon>
        <taxon>Vertebrata</taxon>
        <taxon>Euteleostomi</taxon>
        <taxon>Actinopterygii</taxon>
        <taxon>Neopterygii</taxon>
        <taxon>Teleostei</taxon>
        <taxon>Ostariophysi</taxon>
        <taxon>Cypriniformes</taxon>
        <taxon>Cyprinidae</taxon>
        <taxon>Labeoninae</taxon>
        <taxon>Labeonini</taxon>
        <taxon>Cirrhinus</taxon>
    </lineage>
</organism>
<dbReference type="AlphaFoldDB" id="A0ABD0PB21"/>
<proteinExistence type="predicted"/>
<feature type="non-terminal residue" evidence="2">
    <location>
        <position position="1"/>
    </location>
</feature>
<evidence type="ECO:0000313" key="2">
    <source>
        <dbReference type="EMBL" id="KAL0170268.1"/>
    </source>
</evidence>
<name>A0ABD0PB21_CIRMR</name>
<evidence type="ECO:0000256" key="1">
    <source>
        <dbReference type="SAM" id="MobiDB-lite"/>
    </source>
</evidence>
<keyword evidence="3" id="KW-1185">Reference proteome</keyword>